<proteinExistence type="predicted"/>
<keyword evidence="2" id="KW-1185">Reference proteome</keyword>
<reference evidence="1 2" key="1">
    <citation type="journal article" date="2024" name="G3 (Bethesda)">
        <title>Genome assembly of Hibiscus sabdariffa L. provides insights into metabolisms of medicinal natural products.</title>
        <authorList>
            <person name="Kim T."/>
        </authorList>
    </citation>
    <scope>NUCLEOTIDE SEQUENCE [LARGE SCALE GENOMIC DNA]</scope>
    <source>
        <strain evidence="1">TK-2024</strain>
        <tissue evidence="1">Old leaves</tissue>
    </source>
</reference>
<sequence>MSLVNVQYLSFNGRWNSLTERAVKQQAIRGEVAVVLSCPLSVLLMGVSGPFEGSVSQWLGSQHCLCICDNINNILLVAAGKFYRTAKFQEKTSQHAIVLFFTNESAPVFICLGKKAVHNRSVAENPERENHVPYISLEVVVKAALNVAGFQMQNHSTTRQCSKWCMMKARWRGVLRNNQLMKRIVALYISIDVIWPLGLHQHLHS</sequence>
<evidence type="ECO:0000313" key="1">
    <source>
        <dbReference type="EMBL" id="KAK9007394.1"/>
    </source>
</evidence>
<dbReference type="EMBL" id="JBBPBN010000026">
    <property type="protein sequence ID" value="KAK9007394.1"/>
    <property type="molecule type" value="Genomic_DNA"/>
</dbReference>
<gene>
    <name evidence="1" type="ORF">V6N11_074319</name>
</gene>
<dbReference type="Proteomes" id="UP001396334">
    <property type="component" value="Unassembled WGS sequence"/>
</dbReference>
<name>A0ABR2R386_9ROSI</name>
<accession>A0ABR2R386</accession>
<protein>
    <submittedName>
        <fullName evidence="1">Uncharacterized protein</fullName>
    </submittedName>
</protein>
<organism evidence="1 2">
    <name type="scientific">Hibiscus sabdariffa</name>
    <name type="common">roselle</name>
    <dbReference type="NCBI Taxonomy" id="183260"/>
    <lineage>
        <taxon>Eukaryota</taxon>
        <taxon>Viridiplantae</taxon>
        <taxon>Streptophyta</taxon>
        <taxon>Embryophyta</taxon>
        <taxon>Tracheophyta</taxon>
        <taxon>Spermatophyta</taxon>
        <taxon>Magnoliopsida</taxon>
        <taxon>eudicotyledons</taxon>
        <taxon>Gunneridae</taxon>
        <taxon>Pentapetalae</taxon>
        <taxon>rosids</taxon>
        <taxon>malvids</taxon>
        <taxon>Malvales</taxon>
        <taxon>Malvaceae</taxon>
        <taxon>Malvoideae</taxon>
        <taxon>Hibiscus</taxon>
    </lineage>
</organism>
<evidence type="ECO:0000313" key="2">
    <source>
        <dbReference type="Proteomes" id="UP001396334"/>
    </source>
</evidence>
<comment type="caution">
    <text evidence="1">The sequence shown here is derived from an EMBL/GenBank/DDBJ whole genome shotgun (WGS) entry which is preliminary data.</text>
</comment>